<dbReference type="InterPro" id="IPR035328">
    <property type="entry name" value="DUF3048_C"/>
</dbReference>
<organism evidence="3 4">
    <name type="scientific">Aeribacillus alveayuensis</name>
    <dbReference type="NCBI Taxonomy" id="279215"/>
    <lineage>
        <taxon>Bacteria</taxon>
        <taxon>Bacillati</taxon>
        <taxon>Bacillota</taxon>
        <taxon>Bacilli</taxon>
        <taxon>Bacillales</taxon>
        <taxon>Bacillaceae</taxon>
        <taxon>Aeribacillus</taxon>
    </lineage>
</organism>
<accession>A0ABT9VQG0</accession>
<gene>
    <name evidence="3" type="ORF">J2S06_002300</name>
</gene>
<reference evidence="3 4" key="1">
    <citation type="submission" date="2023-07" db="EMBL/GenBank/DDBJ databases">
        <title>Genomic Encyclopedia of Type Strains, Phase IV (KMG-IV): sequencing the most valuable type-strain genomes for metagenomic binning, comparative biology and taxonomic classification.</title>
        <authorList>
            <person name="Goeker M."/>
        </authorList>
    </citation>
    <scope>NUCLEOTIDE SEQUENCE [LARGE SCALE GENOMIC DNA]</scope>
    <source>
        <strain evidence="3 4">DSM 19092</strain>
    </source>
</reference>
<evidence type="ECO:0008006" key="5">
    <source>
        <dbReference type="Google" id="ProtNLM"/>
    </source>
</evidence>
<protein>
    <recommendedName>
        <fullName evidence="5">Lipoprotein YerB</fullName>
    </recommendedName>
</protein>
<evidence type="ECO:0000259" key="1">
    <source>
        <dbReference type="Pfam" id="PF11258"/>
    </source>
</evidence>
<feature type="domain" description="DUF3048" evidence="2">
    <location>
        <begin position="218"/>
        <end position="326"/>
    </location>
</feature>
<dbReference type="Pfam" id="PF17479">
    <property type="entry name" value="DUF3048_C"/>
    <property type="match status" value="1"/>
</dbReference>
<dbReference type="SUPFAM" id="SSF159774">
    <property type="entry name" value="YerB-like"/>
    <property type="match status" value="1"/>
</dbReference>
<evidence type="ECO:0000259" key="2">
    <source>
        <dbReference type="Pfam" id="PF17479"/>
    </source>
</evidence>
<proteinExistence type="predicted"/>
<dbReference type="Pfam" id="PF11258">
    <property type="entry name" value="DUF3048"/>
    <property type="match status" value="1"/>
</dbReference>
<dbReference type="PROSITE" id="PS51257">
    <property type="entry name" value="PROKAR_LIPOPROTEIN"/>
    <property type="match status" value="1"/>
</dbReference>
<evidence type="ECO:0000313" key="3">
    <source>
        <dbReference type="EMBL" id="MDQ0163222.1"/>
    </source>
</evidence>
<feature type="domain" description="DUF3048" evidence="1">
    <location>
        <begin position="48"/>
        <end position="189"/>
    </location>
</feature>
<comment type="caution">
    <text evidence="3">The sequence shown here is derived from an EMBL/GenBank/DDBJ whole genome shotgun (WGS) entry which is preliminary data.</text>
</comment>
<dbReference type="Gene3D" id="3.50.90.10">
    <property type="entry name" value="YerB-like"/>
    <property type="match status" value="1"/>
</dbReference>
<dbReference type="InterPro" id="IPR023158">
    <property type="entry name" value="YerB-like_sf"/>
</dbReference>
<sequence>MKRLLLSISFLSFAVLIGCSNHTGQTEEDKEKVVEQEEKQENIVLAPFTGLPAKGGIEKRPFAVMINNHPKARPQSGLHKADIVYEVLAEGNITRFLAIYQSEQPDIIGPVRSARDYYIDLSKGYKALYVSHGWSPSAKEKLESGEADYLNGLFHDGTLFWRDKERKAPHNSYISYQNIEKGAKRKGYQMTDNVAPLTFLAEDDMDKIDGDTMPEFVVKYGHNENWTVQYVYDTELERYKRYSDGELTIDRETEEPILLDNIFVVEMEHQIIDNYGRRSVDIHSGGKGYLFQHGKMLEVNWENESGRILPYKDGQIIPFVPGHTWINIVPDLHQALFISKI</sequence>
<dbReference type="Proteomes" id="UP001225646">
    <property type="component" value="Unassembled WGS sequence"/>
</dbReference>
<name>A0ABT9VQG0_9BACI</name>
<dbReference type="InterPro" id="IPR021416">
    <property type="entry name" value="DUF3048_N"/>
</dbReference>
<dbReference type="EMBL" id="JAUSTR010000011">
    <property type="protein sequence ID" value="MDQ0163222.1"/>
    <property type="molecule type" value="Genomic_DNA"/>
</dbReference>
<dbReference type="RefSeq" id="WP_419152375.1">
    <property type="nucleotide sequence ID" value="NZ_JAUSTR010000011.1"/>
</dbReference>
<evidence type="ECO:0000313" key="4">
    <source>
        <dbReference type="Proteomes" id="UP001225646"/>
    </source>
</evidence>
<keyword evidence="4" id="KW-1185">Reference proteome</keyword>